<proteinExistence type="inferred from homology"/>
<dbReference type="NCBIfam" id="NF001238">
    <property type="entry name" value="PRK00211.1"/>
    <property type="match status" value="1"/>
</dbReference>
<name>A0A7X0MYG1_9GAMM</name>
<accession>A0A7X0MYG1</accession>
<dbReference type="PANTHER" id="PTHR38780">
    <property type="entry name" value="PROTEIN TUSC"/>
    <property type="match status" value="1"/>
</dbReference>
<dbReference type="NCBIfam" id="TIGR03010">
    <property type="entry name" value="sulf_tusC_dsrF"/>
    <property type="match status" value="1"/>
</dbReference>
<protein>
    <submittedName>
        <fullName evidence="2">tRNA 2-thiouridine synthesizing protein C</fullName>
    </submittedName>
</protein>
<dbReference type="InterPro" id="IPR003787">
    <property type="entry name" value="Sulphur_relay_DsrE/F-like"/>
</dbReference>
<keyword evidence="3" id="KW-1185">Reference proteome</keyword>
<dbReference type="PANTHER" id="PTHR38780:SF1">
    <property type="entry name" value="PROTEIN TUSC"/>
    <property type="match status" value="1"/>
</dbReference>
<evidence type="ECO:0000256" key="1">
    <source>
        <dbReference type="ARBA" id="ARBA00005996"/>
    </source>
</evidence>
<gene>
    <name evidence="2" type="ORF">HNR48_002257</name>
</gene>
<sequence>MSQPSPKNIALICHHSPYGSAKARELIDVALAAAAFDQNVSLIFMGAGVLQLKDGQDPSSIEQKNLGKLLSMLELYDIENIFALDSAIEQFGMKDGSLSAAAKVVDAQNIANWLQEQDICVSL</sequence>
<comment type="caution">
    <text evidence="2">The sequence shown here is derived from an EMBL/GenBank/DDBJ whole genome shotgun (WGS) entry which is preliminary data.</text>
</comment>
<dbReference type="EMBL" id="JACHHT010000002">
    <property type="protein sequence ID" value="MBB6521972.1"/>
    <property type="molecule type" value="Genomic_DNA"/>
</dbReference>
<dbReference type="FunCoup" id="A0A7X0MYG1">
    <property type="interactions" value="85"/>
</dbReference>
<dbReference type="Pfam" id="PF02635">
    <property type="entry name" value="DsrE"/>
    <property type="match status" value="1"/>
</dbReference>
<dbReference type="InParanoid" id="A0A7X0MYG1"/>
<reference evidence="2 3" key="1">
    <citation type="submission" date="2020-08" db="EMBL/GenBank/DDBJ databases">
        <title>Genomic Encyclopedia of Type Strains, Phase IV (KMG-IV): sequencing the most valuable type-strain genomes for metagenomic binning, comparative biology and taxonomic classification.</title>
        <authorList>
            <person name="Goeker M."/>
        </authorList>
    </citation>
    <scope>NUCLEOTIDE SEQUENCE [LARGE SCALE GENOMIC DNA]</scope>
    <source>
        <strain evidence="2 3">DSM 22368</strain>
    </source>
</reference>
<dbReference type="Gene3D" id="3.40.1260.10">
    <property type="entry name" value="DsrEFH-like"/>
    <property type="match status" value="1"/>
</dbReference>
<evidence type="ECO:0000313" key="2">
    <source>
        <dbReference type="EMBL" id="MBB6521972.1"/>
    </source>
</evidence>
<dbReference type="Proteomes" id="UP000528457">
    <property type="component" value="Unassembled WGS sequence"/>
</dbReference>
<dbReference type="SUPFAM" id="SSF75169">
    <property type="entry name" value="DsrEFH-like"/>
    <property type="match status" value="1"/>
</dbReference>
<comment type="similarity">
    <text evidence="1">Belongs to the DsrF/TusC family.</text>
</comment>
<organism evidence="2 3">
    <name type="scientific">Pseudoteredinibacter isoporae</name>
    <dbReference type="NCBI Taxonomy" id="570281"/>
    <lineage>
        <taxon>Bacteria</taxon>
        <taxon>Pseudomonadati</taxon>
        <taxon>Pseudomonadota</taxon>
        <taxon>Gammaproteobacteria</taxon>
        <taxon>Cellvibrionales</taxon>
        <taxon>Cellvibrionaceae</taxon>
        <taxon>Pseudoteredinibacter</taxon>
    </lineage>
</organism>
<evidence type="ECO:0000313" key="3">
    <source>
        <dbReference type="Proteomes" id="UP000528457"/>
    </source>
</evidence>
<dbReference type="AlphaFoldDB" id="A0A7X0MYG1"/>
<dbReference type="RefSeq" id="WP_166847069.1">
    <property type="nucleotide sequence ID" value="NZ_JAAONY010000002.1"/>
</dbReference>
<dbReference type="InterPro" id="IPR017462">
    <property type="entry name" value="Sulphur_relay_TusC/DsrF"/>
</dbReference>
<dbReference type="InterPro" id="IPR027396">
    <property type="entry name" value="DsrEFH-like"/>
</dbReference>